<gene>
    <name evidence="2" type="ORF">FQV27_12280</name>
</gene>
<comment type="caution">
    <text evidence="2">The sequence shown here is derived from an EMBL/GenBank/DDBJ whole genome shotgun (WGS) entry which is preliminary data.</text>
</comment>
<dbReference type="Proteomes" id="UP000321562">
    <property type="component" value="Unassembled WGS sequence"/>
</dbReference>
<name>A0A5C6S2P9_9RHOB</name>
<proteinExistence type="predicted"/>
<feature type="compositionally biased region" description="Polar residues" evidence="1">
    <location>
        <begin position="69"/>
        <end position="78"/>
    </location>
</feature>
<evidence type="ECO:0000256" key="1">
    <source>
        <dbReference type="SAM" id="MobiDB-lite"/>
    </source>
</evidence>
<evidence type="ECO:0000313" key="3">
    <source>
        <dbReference type="Proteomes" id="UP000321562"/>
    </source>
</evidence>
<accession>A0A5C6S2P9</accession>
<feature type="compositionally biased region" description="Pro residues" evidence="1">
    <location>
        <begin position="27"/>
        <end position="48"/>
    </location>
</feature>
<feature type="region of interest" description="Disordered" evidence="1">
    <location>
        <begin position="20"/>
        <end position="78"/>
    </location>
</feature>
<dbReference type="EMBL" id="VOPL01000004">
    <property type="protein sequence ID" value="TXB68748.1"/>
    <property type="molecule type" value="Genomic_DNA"/>
</dbReference>
<reference evidence="2 3" key="1">
    <citation type="submission" date="2019-08" db="EMBL/GenBank/DDBJ databases">
        <authorList>
            <person name="Ye J."/>
        </authorList>
    </citation>
    <scope>NUCLEOTIDE SEQUENCE [LARGE SCALE GENOMIC DNA]</scope>
    <source>
        <strain evidence="2 3">TK008</strain>
    </source>
</reference>
<protein>
    <submittedName>
        <fullName evidence="2">DUF2927 domain-containing protein</fullName>
    </submittedName>
</protein>
<evidence type="ECO:0000313" key="2">
    <source>
        <dbReference type="EMBL" id="TXB68748.1"/>
    </source>
</evidence>
<feature type="compositionally biased region" description="Basic and acidic residues" evidence="1">
    <location>
        <begin position="59"/>
        <end position="68"/>
    </location>
</feature>
<dbReference type="AlphaFoldDB" id="A0A5C6S2P9"/>
<dbReference type="Pfam" id="PF11150">
    <property type="entry name" value="DUF2927"/>
    <property type="match status" value="1"/>
</dbReference>
<organism evidence="2 3">
    <name type="scientific">Paracoccus aurantiacus</name>
    <dbReference type="NCBI Taxonomy" id="2599412"/>
    <lineage>
        <taxon>Bacteria</taxon>
        <taxon>Pseudomonadati</taxon>
        <taxon>Pseudomonadota</taxon>
        <taxon>Alphaproteobacteria</taxon>
        <taxon>Rhodobacterales</taxon>
        <taxon>Paracoccaceae</taxon>
        <taxon>Paracoccus</taxon>
    </lineage>
</organism>
<dbReference type="InterPro" id="IPR021323">
    <property type="entry name" value="DUF2927"/>
</dbReference>
<dbReference type="OrthoDB" id="3295600at2"/>
<keyword evidence="3" id="KW-1185">Reference proteome</keyword>
<sequence length="336" mass="36168">MPGVLALLGLLALSACSDIGRKTDAPQQPPPVAEPAPNPLAAAPPPRPNSALRAARAKRATDQARTAERASSTPASQTMHGYFVGVEDMLTARGLLRSDDGTAISLTPEQLAQDFVNIALYDEYSRDGADLVPDARPSRLRRWTQPVRIAVEFGASVPPATRTRDRAEVQGFAERLAALTGHDIAATPGSGNFTVMFLSEDERRKIGPRLTSVVPGIPANDVEAIQSLPPQNYCTVFAYSVGDSPVYSEAVAIIRAELPPRLRSSCIHEELAQGMGLANDSPTARPSIFNDDEEFALLTRHDSLLLQMLYDRRLQPGMNAEAATSVVRQIAEELVP</sequence>